<accession>A2C8W1</accession>
<dbReference type="GO" id="GO:0006508">
    <property type="term" value="P:proteolysis"/>
    <property type="evidence" value="ECO:0007669"/>
    <property type="project" value="UniProtKB-KW"/>
</dbReference>
<dbReference type="Gene3D" id="3.40.50.200">
    <property type="entry name" value="Peptidase S8/S53 domain"/>
    <property type="match status" value="1"/>
</dbReference>
<reference evidence="8 9" key="1">
    <citation type="journal article" date="2007" name="PLoS Genet.">
        <title>Patterns and implications of gene gain and loss in the evolution of Prochlorococcus.</title>
        <authorList>
            <person name="Kettler G.C."/>
            <person name="Martiny A.C."/>
            <person name="Huang K."/>
            <person name="Zucker J."/>
            <person name="Coleman M.L."/>
            <person name="Rodrigue S."/>
            <person name="Chen F."/>
            <person name="Lapidus A."/>
            <person name="Ferriera S."/>
            <person name="Johnson J."/>
            <person name="Steglich C."/>
            <person name="Church G.M."/>
            <person name="Richardson P."/>
            <person name="Chisholm S.W."/>
        </authorList>
    </citation>
    <scope>NUCLEOTIDE SEQUENCE [LARGE SCALE GENOMIC DNA]</scope>
    <source>
        <strain evidence="8 9">MIT 9303</strain>
    </source>
</reference>
<dbReference type="PROSITE" id="PS51892">
    <property type="entry name" value="SUBTILASE"/>
    <property type="match status" value="1"/>
</dbReference>
<dbReference type="PRINTS" id="PR00723">
    <property type="entry name" value="SUBTILISIN"/>
</dbReference>
<sequence length="495" mass="52865">MQPLTKDLASVLTGAVTSTTSSSWQKREPYYNYQWSLFNNGQYNGSRVDADIDADAVFSKTPYPSFLMDPAAVGQNTIAILDTGVNWNHVDLNERLNMNANFISREPIDGIDNDGNGYVDDPLGWNFMNNGNSPFDDQGHGSHVSGLAAASANAQGIVGTNPNASIIPVKVLGPNGGTTPGVVAGINYAVSRGAKIINMSLGGPGYSQAMYAAIANANNAGALVVAAAGNDFVNTDYNPSYPAAYNLPNIISVAASDYTDWFANFSNYGKATVDLLAPGKLMLSDSHIGSTGLVEKSGTSMAAPIVAGAVSYFWSRNPTWTALQVKDRLLNIGVDKIPGAENYTVSGGRLNMAHLMGWPATDVYTSSGQDADTLAGMDLSTNADPVINYVPFIDSKNLSTFNVDEVTDAVIGIVDGDALSDRIARMKEFLTSTNIGEVYADQFDDFEILDSLGTSLTTIDFKDHISNEGKRKLMGEFIARGWFEGFEMNSEVSLF</sequence>
<dbReference type="InterPro" id="IPR023827">
    <property type="entry name" value="Peptidase_S8_Asp-AS"/>
</dbReference>
<dbReference type="InterPro" id="IPR034204">
    <property type="entry name" value="PfSUB1-like_cat_dom"/>
</dbReference>
<dbReference type="PANTHER" id="PTHR43806">
    <property type="entry name" value="PEPTIDASE S8"/>
    <property type="match status" value="1"/>
</dbReference>
<dbReference type="SUPFAM" id="SSF52743">
    <property type="entry name" value="Subtilisin-like"/>
    <property type="match status" value="1"/>
</dbReference>
<evidence type="ECO:0000313" key="8">
    <source>
        <dbReference type="EMBL" id="ABM77921.1"/>
    </source>
</evidence>
<keyword evidence="4 5" id="KW-0720">Serine protease</keyword>
<evidence type="ECO:0000256" key="2">
    <source>
        <dbReference type="ARBA" id="ARBA00022670"/>
    </source>
</evidence>
<dbReference type="InterPro" id="IPR050131">
    <property type="entry name" value="Peptidase_S8_subtilisin-like"/>
</dbReference>
<gene>
    <name evidence="8" type="ordered locus">P9303_11721</name>
</gene>
<dbReference type="PROSITE" id="PS00138">
    <property type="entry name" value="SUBTILASE_SER"/>
    <property type="match status" value="1"/>
</dbReference>
<evidence type="ECO:0000313" key="9">
    <source>
        <dbReference type="Proteomes" id="UP000002274"/>
    </source>
</evidence>
<dbReference type="KEGG" id="pmf:P9303_11721"/>
<dbReference type="HOGENOM" id="CLU_566034_0_0_3"/>
<dbReference type="InterPro" id="IPR000209">
    <property type="entry name" value="Peptidase_S8/S53_dom"/>
</dbReference>
<dbReference type="EMBL" id="CP000554">
    <property type="protein sequence ID" value="ABM77921.1"/>
    <property type="molecule type" value="Genomic_DNA"/>
</dbReference>
<evidence type="ECO:0000256" key="6">
    <source>
        <dbReference type="RuleBase" id="RU003355"/>
    </source>
</evidence>
<name>A2C8W1_PROM3</name>
<comment type="similarity">
    <text evidence="1 5 6">Belongs to the peptidase S8 family.</text>
</comment>
<dbReference type="STRING" id="59922.P9303_11721"/>
<proteinExistence type="inferred from homology"/>
<evidence type="ECO:0000256" key="3">
    <source>
        <dbReference type="ARBA" id="ARBA00022801"/>
    </source>
</evidence>
<evidence type="ECO:0000259" key="7">
    <source>
        <dbReference type="Pfam" id="PF00082"/>
    </source>
</evidence>
<dbReference type="Pfam" id="PF00082">
    <property type="entry name" value="Peptidase_S8"/>
    <property type="match status" value="1"/>
</dbReference>
<dbReference type="InterPro" id="IPR015500">
    <property type="entry name" value="Peptidase_S8_subtilisin-rel"/>
</dbReference>
<dbReference type="InterPro" id="IPR023828">
    <property type="entry name" value="Peptidase_S8_Ser-AS"/>
</dbReference>
<dbReference type="PANTHER" id="PTHR43806:SF11">
    <property type="entry name" value="CEREVISIN-RELATED"/>
    <property type="match status" value="1"/>
</dbReference>
<evidence type="ECO:0000256" key="4">
    <source>
        <dbReference type="ARBA" id="ARBA00022825"/>
    </source>
</evidence>
<dbReference type="PROSITE" id="PS00137">
    <property type="entry name" value="SUBTILASE_HIS"/>
    <property type="match status" value="1"/>
</dbReference>
<dbReference type="AlphaFoldDB" id="A2C8W1"/>
<evidence type="ECO:0000256" key="1">
    <source>
        <dbReference type="ARBA" id="ARBA00011073"/>
    </source>
</evidence>
<feature type="active site" description="Charge relay system" evidence="5">
    <location>
        <position position="140"/>
    </location>
</feature>
<dbReference type="InterPro" id="IPR022398">
    <property type="entry name" value="Peptidase_S8_His-AS"/>
</dbReference>
<dbReference type="PROSITE" id="PS00136">
    <property type="entry name" value="SUBTILASE_ASP"/>
    <property type="match status" value="1"/>
</dbReference>
<keyword evidence="3 5" id="KW-0378">Hydrolase</keyword>
<dbReference type="Proteomes" id="UP000002274">
    <property type="component" value="Chromosome"/>
</dbReference>
<evidence type="ECO:0000256" key="5">
    <source>
        <dbReference type="PROSITE-ProRule" id="PRU01240"/>
    </source>
</evidence>
<dbReference type="CDD" id="cd07473">
    <property type="entry name" value="Peptidases_S8_Subtilisin_like"/>
    <property type="match status" value="1"/>
</dbReference>
<feature type="domain" description="Peptidase S8/S53" evidence="7">
    <location>
        <begin position="77"/>
        <end position="331"/>
    </location>
</feature>
<feature type="active site" description="Charge relay system" evidence="5">
    <location>
        <position position="82"/>
    </location>
</feature>
<protein>
    <recommendedName>
        <fullName evidence="7">Peptidase S8/S53 domain-containing protein</fullName>
    </recommendedName>
</protein>
<dbReference type="GO" id="GO:0004252">
    <property type="term" value="F:serine-type endopeptidase activity"/>
    <property type="evidence" value="ECO:0007669"/>
    <property type="project" value="UniProtKB-UniRule"/>
</dbReference>
<organism evidence="8 9">
    <name type="scientific">Prochlorococcus marinus (strain MIT 9303)</name>
    <dbReference type="NCBI Taxonomy" id="59922"/>
    <lineage>
        <taxon>Bacteria</taxon>
        <taxon>Bacillati</taxon>
        <taxon>Cyanobacteriota</taxon>
        <taxon>Cyanophyceae</taxon>
        <taxon>Synechococcales</taxon>
        <taxon>Prochlorococcaceae</taxon>
        <taxon>Prochlorococcus</taxon>
    </lineage>
</organism>
<keyword evidence="2 5" id="KW-0645">Protease</keyword>
<dbReference type="InterPro" id="IPR036852">
    <property type="entry name" value="Peptidase_S8/S53_dom_sf"/>
</dbReference>
<feature type="active site" description="Charge relay system" evidence="5">
    <location>
        <position position="300"/>
    </location>
</feature>